<dbReference type="Gene3D" id="3.40.50.620">
    <property type="entry name" value="HUPs"/>
    <property type="match status" value="1"/>
</dbReference>
<name>A0A1S8AW23_9EURY</name>
<dbReference type="AlphaFoldDB" id="A0A1S8AW23"/>
<proteinExistence type="predicted"/>
<dbReference type="OrthoDB" id="193961at2157"/>
<reference evidence="2" key="1">
    <citation type="submission" date="2016-04" db="EMBL/GenBank/DDBJ databases">
        <authorList>
            <person name="Chen S.-C."/>
            <person name="Lai M.-C."/>
        </authorList>
    </citation>
    <scope>NUCLEOTIDE SEQUENCE [LARGE SCALE GENOMIC DNA]</scope>
    <source>
        <strain evidence="2">AB14</strain>
    </source>
</reference>
<dbReference type="InterPro" id="IPR014729">
    <property type="entry name" value="Rossmann-like_a/b/a_fold"/>
</dbReference>
<protein>
    <submittedName>
        <fullName evidence="1">Universal stress protein</fullName>
    </submittedName>
</protein>
<dbReference type="STRING" id="301967.A6E15_07160"/>
<comment type="caution">
    <text evidence="1">The sequence shown here is derived from an EMBL/GenBank/DDBJ whole genome shotgun (WGS) entry which is preliminary data.</text>
</comment>
<accession>A0A1S8AW23</accession>
<gene>
    <name evidence="1" type="ORF">A6E15_07160</name>
</gene>
<sequence>MTFVVPFDGSELAEAALVRAVEYDAALEEGIAAVVVVPERKGYAREKGWIDEDEPYDVDAVVERLRDRVRTLAPSAAFECERIREFPPEERLAGHIERLIRNHDPSVVFLGSDNVGRVVTPLTSVGVHVAADESYDVFVVRQPTPPTLEALDPHPDFYRDTGST</sequence>
<dbReference type="RefSeq" id="WP_076145087.1">
    <property type="nucleotide sequence ID" value="NZ_LWLN01000001.1"/>
</dbReference>
<evidence type="ECO:0000313" key="2">
    <source>
        <dbReference type="Proteomes" id="UP000189370"/>
    </source>
</evidence>
<keyword evidence="2" id="KW-1185">Reference proteome</keyword>
<dbReference type="SUPFAM" id="SSF52402">
    <property type="entry name" value="Adenine nucleotide alpha hydrolases-like"/>
    <property type="match status" value="1"/>
</dbReference>
<evidence type="ECO:0000313" key="1">
    <source>
        <dbReference type="EMBL" id="OLZ40781.1"/>
    </source>
</evidence>
<organism evidence="1 2">
    <name type="scientific">Natrinema saccharevitans</name>
    <dbReference type="NCBI Taxonomy" id="301967"/>
    <lineage>
        <taxon>Archaea</taxon>
        <taxon>Methanobacteriati</taxon>
        <taxon>Methanobacteriota</taxon>
        <taxon>Stenosarchaea group</taxon>
        <taxon>Halobacteria</taxon>
        <taxon>Halobacteriales</taxon>
        <taxon>Natrialbaceae</taxon>
        <taxon>Natrinema</taxon>
    </lineage>
</organism>
<dbReference type="EMBL" id="LWLN01000001">
    <property type="protein sequence ID" value="OLZ40781.1"/>
    <property type="molecule type" value="Genomic_DNA"/>
</dbReference>
<dbReference type="Proteomes" id="UP000189370">
    <property type="component" value="Unassembled WGS sequence"/>
</dbReference>